<evidence type="ECO:0000256" key="3">
    <source>
        <dbReference type="ARBA" id="ARBA00022630"/>
    </source>
</evidence>
<name>A0A2B7XEQ9_9EURO</name>
<comment type="similarity">
    <text evidence="2">Belongs to the FAD-binding monooxygenase family.</text>
</comment>
<sequence>MAQIDALIVGAGFGGVYQLWKLRNEGYNVKLVESGSDFGGVWYWNCYPGARVDSDIPHYEFSMPELWKDWTWSERFPGGPELRKYFAHVDKKLDLRKDCLFNTTITSANFDSNDKKWYIATQGSQTFKVKYLLLNTGFAAKRYTPDIKGLDTFRGQWLHSSFWPQEGIDMTGKRVAVLGTGSTGIQITQEAAKVAKEVTVLQRTPNMALPMRQVKYTNGEQKEPREKYPELFKQRPTTFGGFTWDFSPKKTFDDTPEERRKFYEELWEIGDFSFWLATYYDMLFVKECNEEAHKFWLEKTRQRIKDPRKRDILAPTVQPHAFGCKRISLEQDYFDVFNQDNVDVLDIKTHPIVEITPTGIKTTEKEIKIDLLVLATGFDSYTGGLKQIDIRGPSGVSLTEKWANGSLTYLGMSVAGFPNMFFTYGPQAPTALCNGPTCAELQGNWIADLMNHMRENNISTIDATIEAEAAWKQAVHNFAYASLLPSTKSWYMGDNIPGKPREPLNYLGGVPQYWKSCKECAQKGYEGFVLV</sequence>
<keyword evidence="3" id="KW-0285">Flavoprotein</keyword>
<keyword evidence="4" id="KW-0274">FAD</keyword>
<dbReference type="PANTHER" id="PTHR43098:SF3">
    <property type="entry name" value="L-ORNITHINE N(5)-MONOOXYGENASE-RELATED"/>
    <property type="match status" value="1"/>
</dbReference>
<dbReference type="OrthoDB" id="66881at2759"/>
<proteinExistence type="inferred from homology"/>
<dbReference type="STRING" id="1447875.A0A2B7XEQ9"/>
<dbReference type="Gene3D" id="3.50.50.60">
    <property type="entry name" value="FAD/NAD(P)-binding domain"/>
    <property type="match status" value="2"/>
</dbReference>
<dbReference type="InterPro" id="IPR036188">
    <property type="entry name" value="FAD/NAD-bd_sf"/>
</dbReference>
<protein>
    <recommendedName>
        <fullName evidence="8">FAD/NAD(P)-binding domain-containing protein</fullName>
    </recommendedName>
</protein>
<dbReference type="PANTHER" id="PTHR43098">
    <property type="entry name" value="L-ORNITHINE N(5)-MONOOXYGENASE-RELATED"/>
    <property type="match status" value="1"/>
</dbReference>
<keyword evidence="5" id="KW-0521">NADP</keyword>
<dbReference type="Pfam" id="PF07992">
    <property type="entry name" value="Pyr_redox_2"/>
    <property type="match status" value="1"/>
</dbReference>
<organism evidence="9 10">
    <name type="scientific">Helicocarpus griseus UAMH5409</name>
    <dbReference type="NCBI Taxonomy" id="1447875"/>
    <lineage>
        <taxon>Eukaryota</taxon>
        <taxon>Fungi</taxon>
        <taxon>Dikarya</taxon>
        <taxon>Ascomycota</taxon>
        <taxon>Pezizomycotina</taxon>
        <taxon>Eurotiomycetes</taxon>
        <taxon>Eurotiomycetidae</taxon>
        <taxon>Onygenales</taxon>
        <taxon>Ajellomycetaceae</taxon>
        <taxon>Helicocarpus</taxon>
    </lineage>
</organism>
<dbReference type="SUPFAM" id="SSF51905">
    <property type="entry name" value="FAD/NAD(P)-binding domain"/>
    <property type="match status" value="2"/>
</dbReference>
<evidence type="ECO:0000313" key="10">
    <source>
        <dbReference type="Proteomes" id="UP000223968"/>
    </source>
</evidence>
<comment type="caution">
    <text evidence="9">The sequence shown here is derived from an EMBL/GenBank/DDBJ whole genome shotgun (WGS) entry which is preliminary data.</text>
</comment>
<reference evidence="9 10" key="1">
    <citation type="submission" date="2017-10" db="EMBL/GenBank/DDBJ databases">
        <title>Comparative genomics in systemic dimorphic fungi from Ajellomycetaceae.</title>
        <authorList>
            <person name="Munoz J.F."/>
            <person name="Mcewen J.G."/>
            <person name="Clay O.K."/>
            <person name="Cuomo C.A."/>
        </authorList>
    </citation>
    <scope>NUCLEOTIDE SEQUENCE [LARGE SCALE GENOMIC DNA]</scope>
    <source>
        <strain evidence="9 10">UAMH5409</strain>
    </source>
</reference>
<dbReference type="InterPro" id="IPR050775">
    <property type="entry name" value="FAD-binding_Monooxygenases"/>
</dbReference>
<evidence type="ECO:0000256" key="6">
    <source>
        <dbReference type="ARBA" id="ARBA00023002"/>
    </source>
</evidence>
<dbReference type="EMBL" id="PDNB01000111">
    <property type="protein sequence ID" value="PGH07222.1"/>
    <property type="molecule type" value="Genomic_DNA"/>
</dbReference>
<evidence type="ECO:0000259" key="8">
    <source>
        <dbReference type="Pfam" id="PF07992"/>
    </source>
</evidence>
<dbReference type="PRINTS" id="PR00411">
    <property type="entry name" value="PNDRDTASEI"/>
</dbReference>
<keyword evidence="10" id="KW-1185">Reference proteome</keyword>
<evidence type="ECO:0000256" key="5">
    <source>
        <dbReference type="ARBA" id="ARBA00022857"/>
    </source>
</evidence>
<comment type="cofactor">
    <cofactor evidence="1">
        <name>FAD</name>
        <dbReference type="ChEBI" id="CHEBI:57692"/>
    </cofactor>
</comment>
<evidence type="ECO:0000256" key="2">
    <source>
        <dbReference type="ARBA" id="ARBA00010139"/>
    </source>
</evidence>
<gene>
    <name evidence="9" type="ORF">AJ79_06326</name>
</gene>
<evidence type="ECO:0000256" key="4">
    <source>
        <dbReference type="ARBA" id="ARBA00022827"/>
    </source>
</evidence>
<dbReference type="InterPro" id="IPR023753">
    <property type="entry name" value="FAD/NAD-binding_dom"/>
</dbReference>
<evidence type="ECO:0000256" key="7">
    <source>
        <dbReference type="ARBA" id="ARBA00023033"/>
    </source>
</evidence>
<keyword evidence="7" id="KW-0503">Monooxygenase</keyword>
<evidence type="ECO:0000256" key="1">
    <source>
        <dbReference type="ARBA" id="ARBA00001974"/>
    </source>
</evidence>
<evidence type="ECO:0000313" key="9">
    <source>
        <dbReference type="EMBL" id="PGH07222.1"/>
    </source>
</evidence>
<feature type="domain" description="FAD/NAD(P)-binding" evidence="8">
    <location>
        <begin position="5"/>
        <end position="208"/>
    </location>
</feature>
<dbReference type="Proteomes" id="UP000223968">
    <property type="component" value="Unassembled WGS sequence"/>
</dbReference>
<keyword evidence="6" id="KW-0560">Oxidoreductase</keyword>
<accession>A0A2B7XEQ9</accession>
<dbReference type="GO" id="GO:0004497">
    <property type="term" value="F:monooxygenase activity"/>
    <property type="evidence" value="ECO:0007669"/>
    <property type="project" value="UniProtKB-KW"/>
</dbReference>
<dbReference type="AlphaFoldDB" id="A0A2B7XEQ9"/>